<gene>
    <name evidence="1" type="primary">PARPA_02780.1 scaffold 5272</name>
</gene>
<name>A0A0B7MTE4_9FUNG</name>
<protein>
    <submittedName>
        <fullName evidence="1">Uncharacterized protein</fullName>
    </submittedName>
</protein>
<reference evidence="1 2" key="1">
    <citation type="submission" date="2014-09" db="EMBL/GenBank/DDBJ databases">
        <authorList>
            <person name="Ellenberger Sabrina"/>
        </authorList>
    </citation>
    <scope>NUCLEOTIDE SEQUENCE [LARGE SCALE GENOMIC DNA]</scope>
    <source>
        <strain evidence="1 2">CBS 412.66</strain>
    </source>
</reference>
<dbReference type="AlphaFoldDB" id="A0A0B7MTE4"/>
<organism evidence="1 2">
    <name type="scientific">Parasitella parasitica</name>
    <dbReference type="NCBI Taxonomy" id="35722"/>
    <lineage>
        <taxon>Eukaryota</taxon>
        <taxon>Fungi</taxon>
        <taxon>Fungi incertae sedis</taxon>
        <taxon>Mucoromycota</taxon>
        <taxon>Mucoromycotina</taxon>
        <taxon>Mucoromycetes</taxon>
        <taxon>Mucorales</taxon>
        <taxon>Mucorineae</taxon>
        <taxon>Mucoraceae</taxon>
        <taxon>Parasitella</taxon>
    </lineage>
</organism>
<accession>A0A0B7MTE4</accession>
<sequence length="270" mass="30908">MGLGRLTVDLNDAIDYVCNQYAFALFHMQNRQLVVYWKVRGSLQVLDILDLFAKRCLSKPHSAASELAAYRKIAKILDEILDGTMRDMLDGESICKASESIAKVHEKLYGSTISLYSGFGRRIDLIIYTKERELSTSEWKRGQTSTLECLQQQCKNIRMNKAIPANILQLPLDEPDRDAAFTVDMDWVGNKGYMLAVKRVQDVYVAKPLSVLLMPQYVYEIPSFNDTLNYLYAELPLRLEKSSFGPQEDHAAYVSKMRARRIFHFSSLDL</sequence>
<dbReference type="Proteomes" id="UP000054107">
    <property type="component" value="Unassembled WGS sequence"/>
</dbReference>
<proteinExistence type="predicted"/>
<evidence type="ECO:0000313" key="1">
    <source>
        <dbReference type="EMBL" id="CEP09301.1"/>
    </source>
</evidence>
<evidence type="ECO:0000313" key="2">
    <source>
        <dbReference type="Proteomes" id="UP000054107"/>
    </source>
</evidence>
<keyword evidence="2" id="KW-1185">Reference proteome</keyword>
<dbReference type="EMBL" id="LN721335">
    <property type="protein sequence ID" value="CEP09301.1"/>
    <property type="molecule type" value="Genomic_DNA"/>
</dbReference>
<dbReference type="OrthoDB" id="2244190at2759"/>